<feature type="transmembrane region" description="Helical" evidence="2">
    <location>
        <begin position="104"/>
        <end position="121"/>
    </location>
</feature>
<dbReference type="Pfam" id="PF10011">
    <property type="entry name" value="DUF2254"/>
    <property type="match status" value="1"/>
</dbReference>
<feature type="transmembrane region" description="Helical" evidence="2">
    <location>
        <begin position="12"/>
        <end position="35"/>
    </location>
</feature>
<evidence type="ECO:0000313" key="3">
    <source>
        <dbReference type="EMBL" id="GAA1546327.1"/>
    </source>
</evidence>
<protein>
    <recommendedName>
        <fullName evidence="5">DUF2254 domain-containing protein</fullName>
    </recommendedName>
</protein>
<dbReference type="RefSeq" id="WP_344179664.1">
    <property type="nucleotide sequence ID" value="NZ_BAAANC010000003.1"/>
</dbReference>
<comment type="caution">
    <text evidence="3">The sequence shown here is derived from an EMBL/GenBank/DDBJ whole genome shotgun (WGS) entry which is preliminary data.</text>
</comment>
<proteinExistence type="predicted"/>
<keyword evidence="2" id="KW-0472">Membrane</keyword>
<evidence type="ECO:0008006" key="5">
    <source>
        <dbReference type="Google" id="ProtNLM"/>
    </source>
</evidence>
<reference evidence="4" key="1">
    <citation type="journal article" date="2019" name="Int. J. Syst. Evol. Microbiol.">
        <title>The Global Catalogue of Microorganisms (GCM) 10K type strain sequencing project: providing services to taxonomists for standard genome sequencing and annotation.</title>
        <authorList>
            <consortium name="The Broad Institute Genomics Platform"/>
            <consortium name="The Broad Institute Genome Sequencing Center for Infectious Disease"/>
            <person name="Wu L."/>
            <person name="Ma J."/>
        </authorList>
    </citation>
    <scope>NUCLEOTIDE SEQUENCE [LARGE SCALE GENOMIC DNA]</scope>
    <source>
        <strain evidence="4">JCM 14303</strain>
    </source>
</reference>
<keyword evidence="2" id="KW-0812">Transmembrane</keyword>
<keyword evidence="4" id="KW-1185">Reference proteome</keyword>
<gene>
    <name evidence="3" type="ORF">GCM10009741_57340</name>
</gene>
<feature type="transmembrane region" description="Helical" evidence="2">
    <location>
        <begin position="55"/>
        <end position="83"/>
    </location>
</feature>
<dbReference type="Proteomes" id="UP001500363">
    <property type="component" value="Unassembled WGS sequence"/>
</dbReference>
<evidence type="ECO:0000256" key="1">
    <source>
        <dbReference type="SAM" id="MobiDB-lite"/>
    </source>
</evidence>
<keyword evidence="2" id="KW-1133">Transmembrane helix</keyword>
<organism evidence="3 4">
    <name type="scientific">Kribbella lupini</name>
    <dbReference type="NCBI Taxonomy" id="291602"/>
    <lineage>
        <taxon>Bacteria</taxon>
        <taxon>Bacillati</taxon>
        <taxon>Actinomycetota</taxon>
        <taxon>Actinomycetes</taxon>
        <taxon>Propionibacteriales</taxon>
        <taxon>Kribbellaceae</taxon>
        <taxon>Kribbella</taxon>
    </lineage>
</organism>
<evidence type="ECO:0000313" key="4">
    <source>
        <dbReference type="Proteomes" id="UP001500363"/>
    </source>
</evidence>
<sequence length="429" mass="46164">MPSLRARHRLRAELWIVPLLCVLGAIALSLITVAVDRAFDDQLVPTSITGKPDAVSSILSTIASAMVTLTTLVLTVTTVAVQLAMGQFSPRIVRALLQDRASQLAYGLFASTFTFAMLAQRELNAVGDGSVPGLTVLVAYLLMLASIAALFLYIHHAGNSLRAAGLIDLVGDHLHEQIDRLYPADDVASSAGDVVVCPEPGIVVDLDRPALVAAAREAGCVLELVPMMGDFVPVGAPLLRIHGEPVRLDHAHLVELVVLAAERTHGDDPAYGFRKLVDIAERGIAQPFSDPSTAVMVIDRLHDSLRQLAIRPFPTGQHRDAAGEVRLVERVMSWEGYVRLVFDELRLAGASSPQIPRRLFAALHDLKTVAPPDRQPALDREIELLTAAVQDQFDDGPDRYAALTPDQQGIGSGPDLTPQPTLASEPAHR</sequence>
<feature type="region of interest" description="Disordered" evidence="1">
    <location>
        <begin position="395"/>
        <end position="429"/>
    </location>
</feature>
<feature type="transmembrane region" description="Helical" evidence="2">
    <location>
        <begin position="133"/>
        <end position="154"/>
    </location>
</feature>
<dbReference type="InterPro" id="IPR018723">
    <property type="entry name" value="DUF2254_membrane"/>
</dbReference>
<dbReference type="EMBL" id="BAAANC010000003">
    <property type="protein sequence ID" value="GAA1546327.1"/>
    <property type="molecule type" value="Genomic_DNA"/>
</dbReference>
<evidence type="ECO:0000256" key="2">
    <source>
        <dbReference type="SAM" id="Phobius"/>
    </source>
</evidence>
<name>A0ABP4MKZ7_9ACTN</name>
<accession>A0ABP4MKZ7</accession>